<dbReference type="GO" id="GO:0005524">
    <property type="term" value="F:ATP binding"/>
    <property type="evidence" value="ECO:0007669"/>
    <property type="project" value="UniProtKB-UniRule"/>
</dbReference>
<dbReference type="GO" id="GO:0009338">
    <property type="term" value="C:exodeoxyribonuclease V complex"/>
    <property type="evidence" value="ECO:0007669"/>
    <property type="project" value="InterPro"/>
</dbReference>
<dbReference type="InterPro" id="IPR027785">
    <property type="entry name" value="UvrD-like_helicase_C"/>
</dbReference>
<evidence type="ECO:0000256" key="4">
    <source>
        <dbReference type="SAM" id="MobiDB-lite"/>
    </source>
</evidence>
<dbReference type="GO" id="GO:0008854">
    <property type="term" value="F:exodeoxyribonuclease V activity"/>
    <property type="evidence" value="ECO:0007669"/>
    <property type="project" value="InterPro"/>
</dbReference>
<evidence type="ECO:0000259" key="5">
    <source>
        <dbReference type="SMART" id="SM00382"/>
    </source>
</evidence>
<protein>
    <recommendedName>
        <fullName evidence="3">RecBCD enzyme subunit RecD</fullName>
        <ecNumber evidence="3">5.6.2.3</ecNumber>
    </recommendedName>
    <alternativeName>
        <fullName evidence="3">DNA 5'-3' helicase subunit RecD</fullName>
    </alternativeName>
    <alternativeName>
        <fullName evidence="3">Exonuclease V subunit RecD</fullName>
        <shortName evidence="3">ExoV subunit RecD</shortName>
    </alternativeName>
    <alternativeName>
        <fullName evidence="3">Helicase/nuclease RecBCD subunit RecD</fullName>
    </alternativeName>
</protein>
<dbReference type="CDD" id="cd18809">
    <property type="entry name" value="SF1_C_RecD"/>
    <property type="match status" value="1"/>
</dbReference>
<dbReference type="PANTHER" id="PTHR43788:SF6">
    <property type="entry name" value="DNA HELICASE B"/>
    <property type="match status" value="1"/>
</dbReference>
<proteinExistence type="inferred from homology"/>
<keyword evidence="3 6" id="KW-0378">Hydrolase</keyword>
<reference evidence="6 7" key="1">
    <citation type="submission" date="2019-06" db="EMBL/GenBank/DDBJ databases">
        <title>Quisquiliibacterium sp. nov., isolated from a maize field.</title>
        <authorList>
            <person name="Lin S.-Y."/>
            <person name="Tsai C.-F."/>
            <person name="Young C.-C."/>
        </authorList>
    </citation>
    <scope>NUCLEOTIDE SEQUENCE [LARGE SCALE GENOMIC DNA]</scope>
    <source>
        <strain evidence="6 7">CC-CFT501</strain>
    </source>
</reference>
<dbReference type="NCBIfam" id="TIGR01447">
    <property type="entry name" value="recD"/>
    <property type="match status" value="1"/>
</dbReference>
<comment type="subunit">
    <text evidence="3">Heterotrimer of RecB, RecC and RecD. All subunits contribute to DNA-binding.</text>
</comment>
<dbReference type="SUPFAM" id="SSF52540">
    <property type="entry name" value="P-loop containing nucleoside triphosphate hydrolases"/>
    <property type="match status" value="2"/>
</dbReference>
<comment type="miscellaneous">
    <text evidence="3">In the RecBCD complex, RecB has a slow 3'-5' helicase, an exonuclease activity and loads RecA onto ssDNA, RecD has a fast 5'-3' helicase activity, while RecC stimulates the ATPase and processivity of the RecB helicase and contributes to recognition of the Chi site.</text>
</comment>
<sequence>MSGAREPRGAVAGSGDVGHEPNRASGGQVAQAFARAVVRLHRAPAGPDGDGEQRDDVEAPLERWARRVWLAAADGHAFVLVPDLLERARLAGSPAVASAGSGQSGEPPAAPLVVDGDALYLQRLWRAESVLAERLAALDAPAPLADASRVEAALDAVAPHDEVDPLQREAVRMALSRRLAIVTGGPGTGKTTTMARLLVAFLRLAPESRVAIAAPTGKAAARLAQALAAQLVRLDPDNALAGRLPVSGMTVHRLLGLRADRAGPAPGAIRHDLLIVDEASMLDLELARALVESIPEGGRLVLAGDRDQLASVEAGAVFAEACASPLQAVVRLQRNYRQSAAPGLAAFAGWLRDRWQQPGAPMPAGPDGPEGSNEVTAPGPASAGAIADRSLAAWSPALAALAGGEPAERIVAAFDRHRVLCALREGPLGAAAINAAVAARVRRRVGAAPGAIWYTGRIVIVTRNRPELGLYNGDVGICLPDPTGAPAVAFDAGGALRWQPVRQMPAHEDAFAITVHKSQGSEFDTVALVPAPVGHGLNTRELLYTGATRARSALVVWAGADAIEDGATRRTERHGRLADRIARGRLGGGGTEARG</sequence>
<feature type="domain" description="AAA+ ATPase" evidence="5">
    <location>
        <begin position="176"/>
        <end position="334"/>
    </location>
</feature>
<feature type="binding site" evidence="3">
    <location>
        <begin position="184"/>
        <end position="191"/>
    </location>
    <ligand>
        <name>ATP</name>
        <dbReference type="ChEBI" id="CHEBI:30616"/>
    </ligand>
</feature>
<dbReference type="EMBL" id="VDUY01000003">
    <property type="protein sequence ID" value="TXL66119.1"/>
    <property type="molecule type" value="Genomic_DNA"/>
</dbReference>
<evidence type="ECO:0000256" key="3">
    <source>
        <dbReference type="HAMAP-Rule" id="MF_01487"/>
    </source>
</evidence>
<name>A0A5C8NY07_9BURK</name>
<dbReference type="OrthoDB" id="9803432at2"/>
<dbReference type="GO" id="GO:0016887">
    <property type="term" value="F:ATP hydrolysis activity"/>
    <property type="evidence" value="ECO:0007669"/>
    <property type="project" value="RHEA"/>
</dbReference>
<keyword evidence="1 3" id="KW-0547">Nucleotide-binding</keyword>
<keyword evidence="2 3" id="KW-0067">ATP-binding</keyword>
<dbReference type="PANTHER" id="PTHR43788">
    <property type="entry name" value="DNA2/NAM7 HELICASE FAMILY MEMBER"/>
    <property type="match status" value="1"/>
</dbReference>
<evidence type="ECO:0000313" key="6">
    <source>
        <dbReference type="EMBL" id="TXL66119.1"/>
    </source>
</evidence>
<organism evidence="6 7">
    <name type="scientific">Zeimonas arvi</name>
    <dbReference type="NCBI Taxonomy" id="2498847"/>
    <lineage>
        <taxon>Bacteria</taxon>
        <taxon>Pseudomonadati</taxon>
        <taxon>Pseudomonadota</taxon>
        <taxon>Betaproteobacteria</taxon>
        <taxon>Burkholderiales</taxon>
        <taxon>Burkholderiaceae</taxon>
        <taxon>Zeimonas</taxon>
    </lineage>
</organism>
<accession>A0A5C8NY07</accession>
<evidence type="ECO:0000313" key="7">
    <source>
        <dbReference type="Proteomes" id="UP000321548"/>
    </source>
</evidence>
<evidence type="ECO:0000256" key="1">
    <source>
        <dbReference type="ARBA" id="ARBA00022741"/>
    </source>
</evidence>
<dbReference type="InterPro" id="IPR050534">
    <property type="entry name" value="Coronavir_polyprotein_1ab"/>
</dbReference>
<evidence type="ECO:0000256" key="2">
    <source>
        <dbReference type="ARBA" id="ARBA00022840"/>
    </source>
</evidence>
<keyword evidence="3" id="KW-0227">DNA damage</keyword>
<gene>
    <name evidence="3 6" type="primary">recD</name>
    <name evidence="6" type="ORF">FHP08_08570</name>
</gene>
<dbReference type="HAMAP" id="MF_01487">
    <property type="entry name" value="RecD"/>
    <property type="match status" value="1"/>
</dbReference>
<dbReference type="Proteomes" id="UP000321548">
    <property type="component" value="Unassembled WGS sequence"/>
</dbReference>
<comment type="function">
    <text evidence="3">A helicase/nuclease that prepares dsDNA breaks (DSB) for recombinational DNA repair. Binds to DSBs and unwinds DNA via a highly rapid and processive ATP-dependent bidirectional helicase activity. Unwinds dsDNA until it encounters a Chi (crossover hotspot instigator) sequence from the 3' direction. Cuts ssDNA a few nucleotides 3' to the Chi site. The properties and activities of the enzyme are changed at Chi. The Chi-altered holoenzyme produces a long 3'-ssDNA overhang and facilitates RecA-binding to the ssDNA for homologous DNA recombination and repair. Holoenzyme degrades any linearized DNA that is unable to undergo homologous recombination. In the holoenzyme this subunit has ssDNA-dependent ATPase and 5'-3' helicase activity. When added to pre-assembled RecBC greatly stimulates nuclease activity and augments holoenzyme processivity. Negatively regulates the RecA-loading ability of RecBCD.</text>
</comment>
<keyword evidence="3" id="KW-0413">Isomerase</keyword>
<keyword evidence="3" id="KW-0238">DNA-binding</keyword>
<comment type="catalytic activity">
    <reaction evidence="3">
        <text>ATP + H2O = ADP + phosphate + H(+)</text>
        <dbReference type="Rhea" id="RHEA:13065"/>
        <dbReference type="ChEBI" id="CHEBI:15377"/>
        <dbReference type="ChEBI" id="CHEBI:15378"/>
        <dbReference type="ChEBI" id="CHEBI:30616"/>
        <dbReference type="ChEBI" id="CHEBI:43474"/>
        <dbReference type="ChEBI" id="CHEBI:456216"/>
        <dbReference type="EC" id="5.6.2.3"/>
    </reaction>
</comment>
<feature type="region of interest" description="Disordered" evidence="4">
    <location>
        <begin position="1"/>
        <end position="29"/>
    </location>
</feature>
<keyword evidence="3" id="KW-0269">Exonuclease</keyword>
<feature type="region of interest" description="Disordered" evidence="4">
    <location>
        <begin position="357"/>
        <end position="377"/>
    </location>
</feature>
<keyword evidence="7" id="KW-1185">Reference proteome</keyword>
<dbReference type="RefSeq" id="WP_147704032.1">
    <property type="nucleotide sequence ID" value="NZ_VDUY01000003.1"/>
</dbReference>
<dbReference type="GO" id="GO:0000724">
    <property type="term" value="P:double-strand break repair via homologous recombination"/>
    <property type="evidence" value="ECO:0007669"/>
    <property type="project" value="UniProtKB-UniRule"/>
</dbReference>
<dbReference type="EC" id="5.6.2.3" evidence="3"/>
<dbReference type="InterPro" id="IPR006344">
    <property type="entry name" value="RecD"/>
</dbReference>
<dbReference type="GO" id="GO:0017116">
    <property type="term" value="F:single-stranded DNA helicase activity"/>
    <property type="evidence" value="ECO:0007669"/>
    <property type="project" value="TreeGrafter"/>
</dbReference>
<dbReference type="Pfam" id="PF13538">
    <property type="entry name" value="UvrD_C_2"/>
    <property type="match status" value="1"/>
</dbReference>
<keyword evidence="3" id="KW-0540">Nuclease</keyword>
<dbReference type="AlphaFoldDB" id="A0A5C8NY07"/>
<comment type="similarity">
    <text evidence="3">Belongs to the RecD family.</text>
</comment>
<dbReference type="GO" id="GO:0003677">
    <property type="term" value="F:DNA binding"/>
    <property type="evidence" value="ECO:0007669"/>
    <property type="project" value="UniProtKB-UniRule"/>
</dbReference>
<dbReference type="Gene3D" id="3.40.50.300">
    <property type="entry name" value="P-loop containing nucleotide triphosphate hydrolases"/>
    <property type="match status" value="2"/>
</dbReference>
<dbReference type="Pfam" id="PF13604">
    <property type="entry name" value="AAA_30"/>
    <property type="match status" value="1"/>
</dbReference>
<dbReference type="SMART" id="SM00382">
    <property type="entry name" value="AAA"/>
    <property type="match status" value="1"/>
</dbReference>
<dbReference type="GO" id="GO:0043139">
    <property type="term" value="F:5'-3' DNA helicase activity"/>
    <property type="evidence" value="ECO:0007669"/>
    <property type="project" value="UniProtKB-UniRule"/>
</dbReference>
<keyword evidence="3" id="KW-0347">Helicase</keyword>
<dbReference type="InterPro" id="IPR003593">
    <property type="entry name" value="AAA+_ATPase"/>
</dbReference>
<dbReference type="InterPro" id="IPR027417">
    <property type="entry name" value="P-loop_NTPase"/>
</dbReference>
<keyword evidence="3" id="KW-0234">DNA repair</keyword>
<comment type="caution">
    <text evidence="6">The sequence shown here is derived from an EMBL/GenBank/DDBJ whole genome shotgun (WGS) entry which is preliminary data.</text>
</comment>